<keyword evidence="1" id="KW-0812">Transmembrane</keyword>
<feature type="transmembrane region" description="Helical" evidence="1">
    <location>
        <begin position="218"/>
        <end position="240"/>
    </location>
</feature>
<protein>
    <submittedName>
        <fullName evidence="2">Manganese transporter</fullName>
    </submittedName>
</protein>
<sequence>MSVSDIDRPIAVVPPRIGPFRPRRLIVALIFLALAAAPGDLGALTRELMTDAFVQVSAFVAATLIIFYGAEKLFNFNIGAALKNAKGWQVPMAALLGATPGCGGAVVVVAAYSSGNVGFGAVVATLTATMGDAAFLLIATRPDAAMVVLPLSFAVGIISGWVVDRLPAISMTPRTTNAADMVPRIGATRARDWLFAAIALPGLVIGVSQLAGVDVAAVFGPVMPIVGVGGSILGLLIWSTSSLKAMTNINDTPVSRMAEETAFISVWVIGAYLAYDYLVAYGGFDLASWFQSVAPLLPLLGVLVGLVPGCGPQVLVTTLYINGLVPFAALLGNAISNDGDALFPAIAIDPRAAVWATVYSTIPALILAYGFYWLAPGFMN</sequence>
<proteinExistence type="predicted"/>
<evidence type="ECO:0000313" key="2">
    <source>
        <dbReference type="EMBL" id="MCB5198639.1"/>
    </source>
</evidence>
<organism evidence="2 3">
    <name type="scientific">Loktanella gaetbuli</name>
    <dbReference type="NCBI Taxonomy" id="2881335"/>
    <lineage>
        <taxon>Bacteria</taxon>
        <taxon>Pseudomonadati</taxon>
        <taxon>Pseudomonadota</taxon>
        <taxon>Alphaproteobacteria</taxon>
        <taxon>Rhodobacterales</taxon>
        <taxon>Roseobacteraceae</taxon>
        <taxon>Loktanella</taxon>
    </lineage>
</organism>
<feature type="transmembrane region" description="Helical" evidence="1">
    <location>
        <begin position="193"/>
        <end position="212"/>
    </location>
</feature>
<feature type="transmembrane region" description="Helical" evidence="1">
    <location>
        <begin position="286"/>
        <end position="307"/>
    </location>
</feature>
<feature type="transmembrane region" description="Helical" evidence="1">
    <location>
        <begin position="144"/>
        <end position="163"/>
    </location>
</feature>
<comment type="caution">
    <text evidence="2">The sequence shown here is derived from an EMBL/GenBank/DDBJ whole genome shotgun (WGS) entry which is preliminary data.</text>
</comment>
<dbReference type="NCBIfam" id="NF037962">
    <property type="entry name" value="arsenic_eff"/>
    <property type="match status" value="1"/>
</dbReference>
<gene>
    <name evidence="2" type="ORF">LGQ03_05255</name>
</gene>
<dbReference type="RefSeq" id="WP_226747550.1">
    <property type="nucleotide sequence ID" value="NZ_JAJATZ010000002.1"/>
</dbReference>
<keyword evidence="1" id="KW-0472">Membrane</keyword>
<keyword evidence="3" id="KW-1185">Reference proteome</keyword>
<feature type="transmembrane region" description="Helical" evidence="1">
    <location>
        <begin position="25"/>
        <end position="45"/>
    </location>
</feature>
<dbReference type="EMBL" id="JAJATZ010000002">
    <property type="protein sequence ID" value="MCB5198639.1"/>
    <property type="molecule type" value="Genomic_DNA"/>
</dbReference>
<dbReference type="InterPro" id="IPR021552">
    <property type="entry name" value="ArsP_2"/>
</dbReference>
<feature type="transmembrane region" description="Helical" evidence="1">
    <location>
        <begin position="314"/>
        <end position="332"/>
    </location>
</feature>
<dbReference type="Proteomes" id="UP001138961">
    <property type="component" value="Unassembled WGS sequence"/>
</dbReference>
<evidence type="ECO:0000256" key="1">
    <source>
        <dbReference type="SAM" id="Phobius"/>
    </source>
</evidence>
<feature type="transmembrane region" description="Helical" evidence="1">
    <location>
        <begin position="352"/>
        <end position="375"/>
    </location>
</feature>
<reference evidence="2" key="1">
    <citation type="submission" date="2021-10" db="EMBL/GenBank/DDBJ databases">
        <title>Loktanella gaetbuli sp. nov., isolated from a tidal flat.</title>
        <authorList>
            <person name="Park S."/>
            <person name="Yoon J.-H."/>
        </authorList>
    </citation>
    <scope>NUCLEOTIDE SEQUENCE</scope>
    <source>
        <strain evidence="2">TSTF-M6</strain>
    </source>
</reference>
<dbReference type="Pfam" id="PF11449">
    <property type="entry name" value="ArsP_2"/>
    <property type="match status" value="1"/>
</dbReference>
<feature type="transmembrane region" description="Helical" evidence="1">
    <location>
        <begin position="119"/>
        <end position="138"/>
    </location>
</feature>
<feature type="transmembrane region" description="Helical" evidence="1">
    <location>
        <begin position="52"/>
        <end position="70"/>
    </location>
</feature>
<name>A0ABS8BSB8_9RHOB</name>
<feature type="transmembrane region" description="Helical" evidence="1">
    <location>
        <begin position="90"/>
        <end position="112"/>
    </location>
</feature>
<evidence type="ECO:0000313" key="3">
    <source>
        <dbReference type="Proteomes" id="UP001138961"/>
    </source>
</evidence>
<keyword evidence="1" id="KW-1133">Transmembrane helix</keyword>
<accession>A0ABS8BSB8</accession>
<feature type="transmembrane region" description="Helical" evidence="1">
    <location>
        <begin position="261"/>
        <end position="280"/>
    </location>
</feature>